<dbReference type="Gene3D" id="1.10.630.10">
    <property type="entry name" value="Cytochrome P450"/>
    <property type="match status" value="1"/>
</dbReference>
<evidence type="ECO:0000256" key="6">
    <source>
        <dbReference type="PIRSR" id="PIRSR602403-1"/>
    </source>
</evidence>
<dbReference type="InterPro" id="IPR002403">
    <property type="entry name" value="Cyt_P450_E_grp-IV"/>
</dbReference>
<keyword evidence="8" id="KW-0472">Membrane</keyword>
<dbReference type="PANTHER" id="PTHR46206">
    <property type="entry name" value="CYTOCHROME P450"/>
    <property type="match status" value="1"/>
</dbReference>
<gene>
    <name evidence="9" type="ORF">BP5553_06809</name>
</gene>
<evidence type="ECO:0000256" key="7">
    <source>
        <dbReference type="RuleBase" id="RU000461"/>
    </source>
</evidence>
<evidence type="ECO:0000313" key="10">
    <source>
        <dbReference type="Proteomes" id="UP000254866"/>
    </source>
</evidence>
<dbReference type="GO" id="GO:0016705">
    <property type="term" value="F:oxidoreductase activity, acting on paired donors, with incorporation or reduction of molecular oxygen"/>
    <property type="evidence" value="ECO:0007669"/>
    <property type="project" value="InterPro"/>
</dbReference>
<dbReference type="Pfam" id="PF00067">
    <property type="entry name" value="p450"/>
    <property type="match status" value="1"/>
</dbReference>
<dbReference type="InterPro" id="IPR036396">
    <property type="entry name" value="Cyt_P450_sf"/>
</dbReference>
<dbReference type="PROSITE" id="PS00086">
    <property type="entry name" value="CYTOCHROME_P450"/>
    <property type="match status" value="1"/>
</dbReference>
<dbReference type="GO" id="GO:0020037">
    <property type="term" value="F:heme binding"/>
    <property type="evidence" value="ECO:0007669"/>
    <property type="project" value="InterPro"/>
</dbReference>
<dbReference type="CDD" id="cd11041">
    <property type="entry name" value="CYP503A1-like"/>
    <property type="match status" value="1"/>
</dbReference>
<dbReference type="PRINTS" id="PR00465">
    <property type="entry name" value="EP450IV"/>
</dbReference>
<keyword evidence="8" id="KW-1133">Transmembrane helix</keyword>
<keyword evidence="3 6" id="KW-0479">Metal-binding</keyword>
<dbReference type="PANTHER" id="PTHR46206:SF7">
    <property type="entry name" value="P450, PUTATIVE (EUROFUNG)-RELATED"/>
    <property type="match status" value="1"/>
</dbReference>
<protein>
    <submittedName>
        <fullName evidence="9">Putative Cytochrome P450</fullName>
    </submittedName>
</protein>
<proteinExistence type="inferred from homology"/>
<dbReference type="STRING" id="2656787.A0A370TL32"/>
<feature type="transmembrane region" description="Helical" evidence="8">
    <location>
        <begin position="28"/>
        <end position="45"/>
    </location>
</feature>
<evidence type="ECO:0000256" key="2">
    <source>
        <dbReference type="ARBA" id="ARBA00010617"/>
    </source>
</evidence>
<dbReference type="EMBL" id="NPIC01000005">
    <property type="protein sequence ID" value="RDL36197.1"/>
    <property type="molecule type" value="Genomic_DNA"/>
</dbReference>
<dbReference type="GO" id="GO:0004497">
    <property type="term" value="F:monooxygenase activity"/>
    <property type="evidence" value="ECO:0007669"/>
    <property type="project" value="UniProtKB-KW"/>
</dbReference>
<keyword evidence="5 6" id="KW-0408">Iron</keyword>
<keyword evidence="4 7" id="KW-0560">Oxidoreductase</keyword>
<dbReference type="OrthoDB" id="1844152at2759"/>
<dbReference type="Proteomes" id="UP000254866">
    <property type="component" value="Unassembled WGS sequence"/>
</dbReference>
<evidence type="ECO:0000313" key="9">
    <source>
        <dbReference type="EMBL" id="RDL36197.1"/>
    </source>
</evidence>
<dbReference type="GO" id="GO:0005506">
    <property type="term" value="F:iron ion binding"/>
    <property type="evidence" value="ECO:0007669"/>
    <property type="project" value="InterPro"/>
</dbReference>
<evidence type="ECO:0000256" key="4">
    <source>
        <dbReference type="ARBA" id="ARBA00023002"/>
    </source>
</evidence>
<dbReference type="AlphaFoldDB" id="A0A370TL32"/>
<evidence type="ECO:0000256" key="3">
    <source>
        <dbReference type="ARBA" id="ARBA00022723"/>
    </source>
</evidence>
<evidence type="ECO:0000256" key="8">
    <source>
        <dbReference type="SAM" id="Phobius"/>
    </source>
</evidence>
<evidence type="ECO:0000256" key="1">
    <source>
        <dbReference type="ARBA" id="ARBA00001971"/>
    </source>
</evidence>
<feature type="binding site" description="axial binding residue" evidence="6">
    <location>
        <position position="448"/>
    </location>
    <ligand>
        <name>heme</name>
        <dbReference type="ChEBI" id="CHEBI:30413"/>
    </ligand>
    <ligandPart>
        <name>Fe</name>
        <dbReference type="ChEBI" id="CHEBI:18248"/>
    </ligandPart>
</feature>
<organism evidence="9 10">
    <name type="scientific">Venustampulla echinocandica</name>
    <dbReference type="NCBI Taxonomy" id="2656787"/>
    <lineage>
        <taxon>Eukaryota</taxon>
        <taxon>Fungi</taxon>
        <taxon>Dikarya</taxon>
        <taxon>Ascomycota</taxon>
        <taxon>Pezizomycotina</taxon>
        <taxon>Leotiomycetes</taxon>
        <taxon>Helotiales</taxon>
        <taxon>Pleuroascaceae</taxon>
        <taxon>Venustampulla</taxon>
    </lineage>
</organism>
<evidence type="ECO:0000256" key="5">
    <source>
        <dbReference type="ARBA" id="ARBA00023004"/>
    </source>
</evidence>
<reference evidence="9 10" key="1">
    <citation type="journal article" date="2018" name="IMA Fungus">
        <title>IMA Genome-F 9: Draft genome sequence of Annulohypoxylon stygium, Aspergillus mulundensis, Berkeleyomyces basicola (syn. Thielaviopsis basicola), Ceratocystis smalleyi, two Cercospora beticola strains, Coleophoma cylindrospora, Fusarium fracticaudum, Phialophora cf. hyalina, and Morchella septimelata.</title>
        <authorList>
            <person name="Wingfield B.D."/>
            <person name="Bills G.F."/>
            <person name="Dong Y."/>
            <person name="Huang W."/>
            <person name="Nel W.J."/>
            <person name="Swalarsk-Parry B.S."/>
            <person name="Vaghefi N."/>
            <person name="Wilken P.M."/>
            <person name="An Z."/>
            <person name="de Beer Z.W."/>
            <person name="De Vos L."/>
            <person name="Chen L."/>
            <person name="Duong T.A."/>
            <person name="Gao Y."/>
            <person name="Hammerbacher A."/>
            <person name="Kikkert J.R."/>
            <person name="Li Y."/>
            <person name="Li H."/>
            <person name="Li K."/>
            <person name="Li Q."/>
            <person name="Liu X."/>
            <person name="Ma X."/>
            <person name="Naidoo K."/>
            <person name="Pethybridge S.J."/>
            <person name="Sun J."/>
            <person name="Steenkamp E.T."/>
            <person name="van der Nest M.A."/>
            <person name="van Wyk S."/>
            <person name="Wingfield M.J."/>
            <person name="Xiong C."/>
            <person name="Yue Q."/>
            <person name="Zhang X."/>
        </authorList>
    </citation>
    <scope>NUCLEOTIDE SEQUENCE [LARGE SCALE GENOMIC DNA]</scope>
    <source>
        <strain evidence="9 10">BP 5553</strain>
    </source>
</reference>
<dbReference type="InterPro" id="IPR001128">
    <property type="entry name" value="Cyt_P450"/>
</dbReference>
<dbReference type="GeneID" id="43599658"/>
<accession>A0A370TL32</accession>
<keyword evidence="10" id="KW-1185">Reference proteome</keyword>
<keyword evidence="6 7" id="KW-0349">Heme</keyword>
<dbReference type="InterPro" id="IPR017972">
    <property type="entry name" value="Cyt_P450_CS"/>
</dbReference>
<comment type="cofactor">
    <cofactor evidence="1 6">
        <name>heme</name>
        <dbReference type="ChEBI" id="CHEBI:30413"/>
    </cofactor>
</comment>
<sequence length="505" mass="57084">MAFNATVTINEVPVTIFRKLYEIESRPLGVAILVLFAVTYASFVLTKSSPEAKVPFVGLELGSLSKRKKKYVTDANALLKEGIVAGQRFYTELCDFKDDELSFKGSISDLFATHYTGVLISDDLKELAINRDLTPGMARLTETLEDEVNYIVGKEIGSCKEWKAVIMNKATQNIIASVTARSFVGMDLCRDPDWLRISVDYWMDAFAAAKSIKFWPVFLRPIAARLMPQPARMHATRQEAQRLVVPVLKKRLDAMQNDPDYQKPDDIMQWMIDRLGDKAGTDEELHHQAHLQLALAMGAIHSTNFTLLHEMFDLAAYPEYHEPLREEYREALKSTGGILTKVTLNKLLMLDSFMKESQRYNPPGLTNGRRKTLKDLVLSNGTVIPTGSNIELPAGAVNADPSIYPHADEFDGFRFYKLRKRSEDDMNKHQFVTSSRDSLNWGYGRHACPGRFFAVDEIKVILSKILQSYDLALVDPAAGRYKNSSFETMVIPDMEKAVMFRERAV</sequence>
<comment type="caution">
    <text evidence="9">The sequence shown here is derived from an EMBL/GenBank/DDBJ whole genome shotgun (WGS) entry which is preliminary data.</text>
</comment>
<keyword evidence="8" id="KW-0812">Transmembrane</keyword>
<name>A0A370TL32_9HELO</name>
<dbReference type="RefSeq" id="XP_031868853.1">
    <property type="nucleotide sequence ID" value="XM_032015432.1"/>
</dbReference>
<comment type="similarity">
    <text evidence="2 7">Belongs to the cytochrome P450 family.</text>
</comment>
<dbReference type="SUPFAM" id="SSF48264">
    <property type="entry name" value="Cytochrome P450"/>
    <property type="match status" value="1"/>
</dbReference>
<keyword evidence="7" id="KW-0503">Monooxygenase</keyword>